<gene>
    <name evidence="3" type="ORF">QO002_005585</name>
</gene>
<comment type="subcellular location">
    <subcellularLocation>
        <location evidence="1">Secreted</location>
    </subcellularLocation>
</comment>
<keyword evidence="4" id="KW-1185">Reference proteome</keyword>
<dbReference type="Gene3D" id="2.150.10.10">
    <property type="entry name" value="Serralysin-like metalloprotease, C-terminal"/>
    <property type="match status" value="1"/>
</dbReference>
<dbReference type="InterPro" id="IPR018511">
    <property type="entry name" value="Hemolysin-typ_Ca-bd_CS"/>
</dbReference>
<evidence type="ECO:0000256" key="1">
    <source>
        <dbReference type="ARBA" id="ARBA00004613"/>
    </source>
</evidence>
<dbReference type="InterPro" id="IPR050557">
    <property type="entry name" value="RTX_toxin/Mannuronan_C5-epim"/>
</dbReference>
<accession>A0ABU0C094</accession>
<dbReference type="SUPFAM" id="SSF51120">
    <property type="entry name" value="beta-Roll"/>
    <property type="match status" value="2"/>
</dbReference>
<dbReference type="Pfam" id="PF00353">
    <property type="entry name" value="HemolysinCabind"/>
    <property type="match status" value="3"/>
</dbReference>
<dbReference type="InterPro" id="IPR001343">
    <property type="entry name" value="Hemolysn_Ca-bd"/>
</dbReference>
<comment type="caution">
    <text evidence="3">The sequence shown here is derived from an EMBL/GenBank/DDBJ whole genome shotgun (WGS) entry which is preliminary data.</text>
</comment>
<evidence type="ECO:0000256" key="2">
    <source>
        <dbReference type="ARBA" id="ARBA00022525"/>
    </source>
</evidence>
<protein>
    <submittedName>
        <fullName evidence="3">Ca2+-binding RTX toxin-like protein</fullName>
    </submittedName>
</protein>
<dbReference type="PROSITE" id="PS00330">
    <property type="entry name" value="HEMOLYSIN_CALCIUM"/>
    <property type="match status" value="4"/>
</dbReference>
<dbReference type="PRINTS" id="PR00313">
    <property type="entry name" value="CABNDNGRPT"/>
</dbReference>
<dbReference type="RefSeq" id="WP_307235890.1">
    <property type="nucleotide sequence ID" value="NZ_JAUSVF010000003.1"/>
</dbReference>
<evidence type="ECO:0000313" key="4">
    <source>
        <dbReference type="Proteomes" id="UP001230207"/>
    </source>
</evidence>
<dbReference type="PANTHER" id="PTHR38340">
    <property type="entry name" value="S-LAYER PROTEIN"/>
    <property type="match status" value="1"/>
</dbReference>
<sequence length="375" mass="39425">MATITAYASMDVRNFDFSSLYNYSNYQAGSNLAQFWYDNGFMDEFRGSGFTNDYYGTPNGGTVKSYATYYDGYRMGVIDGISVPVTKIADAAATYSTSDDQTIIRSALAGADKFTGSEYADYFDGFSGNDTLYGNGGNDTLFGNSGNDYLNGGVGIDDLRGGAGNDVYVVDNVFDTVNESVTGSTGIDTVHSSISFNLANTPRVLGSVENLTLLGSGKINGTGNSLNNVVTGNNSANMLNGAAGNDTINGGGGNDFLYGGAGNDKLTGGAGNDTFVFNTKISAASNVDTITDFNVMNDTIWLDNAVMSALGSAIESGEFWKSASGTAHDKSDHIIYETDTGWLNYDSNGSLAGGSVHIAKLDSNLELKYGDFLVI</sequence>
<name>A0ABU0C094_9HYPH</name>
<dbReference type="InterPro" id="IPR011049">
    <property type="entry name" value="Serralysin-like_metalloprot_C"/>
</dbReference>
<keyword evidence="2" id="KW-0964">Secreted</keyword>
<reference evidence="3 4" key="1">
    <citation type="submission" date="2023-07" db="EMBL/GenBank/DDBJ databases">
        <title>Genomic Encyclopedia of Type Strains, Phase IV (KMG-IV): sequencing the most valuable type-strain genomes for metagenomic binning, comparative biology and taxonomic classification.</title>
        <authorList>
            <person name="Goeker M."/>
        </authorList>
    </citation>
    <scope>NUCLEOTIDE SEQUENCE [LARGE SCALE GENOMIC DNA]</scope>
    <source>
        <strain evidence="3 4">DSM 1112</strain>
    </source>
</reference>
<organism evidence="3 4">
    <name type="scientific">Pararhizobium capsulatum DSM 1112</name>
    <dbReference type="NCBI Taxonomy" id="1121113"/>
    <lineage>
        <taxon>Bacteria</taxon>
        <taxon>Pseudomonadati</taxon>
        <taxon>Pseudomonadota</taxon>
        <taxon>Alphaproteobacteria</taxon>
        <taxon>Hyphomicrobiales</taxon>
        <taxon>Rhizobiaceae</taxon>
        <taxon>Rhizobium/Agrobacterium group</taxon>
        <taxon>Pararhizobium</taxon>
    </lineage>
</organism>
<proteinExistence type="predicted"/>
<dbReference type="Proteomes" id="UP001230207">
    <property type="component" value="Unassembled WGS sequence"/>
</dbReference>
<dbReference type="EMBL" id="JAUSVF010000003">
    <property type="protein sequence ID" value="MDQ0323379.1"/>
    <property type="molecule type" value="Genomic_DNA"/>
</dbReference>
<dbReference type="PANTHER" id="PTHR38340:SF1">
    <property type="entry name" value="S-LAYER PROTEIN"/>
    <property type="match status" value="1"/>
</dbReference>
<evidence type="ECO:0000313" key="3">
    <source>
        <dbReference type="EMBL" id="MDQ0323379.1"/>
    </source>
</evidence>